<protein>
    <recommendedName>
        <fullName evidence="3">NRDE family protein</fullName>
    </recommendedName>
</protein>
<evidence type="ECO:0008006" key="3">
    <source>
        <dbReference type="Google" id="ProtNLM"/>
    </source>
</evidence>
<dbReference type="AlphaFoldDB" id="A0A323TYF1"/>
<dbReference type="PANTHER" id="PTHR17985">
    <property type="entry name" value="SER/THR-RICH PROTEIN T10 IN DGCR REGION"/>
    <property type="match status" value="1"/>
</dbReference>
<accession>A0A323TYF1</accession>
<dbReference type="InterPro" id="IPR008551">
    <property type="entry name" value="TANGO2"/>
</dbReference>
<sequence>MCLIGVAMKVHEQFPFILCANRDEFYARDTKEAHFWDENPSLLAGKDLEKGGTWLGLSEDGEVAALTNVRSYDKQEVSSTTSRGEIVSSYFNDRKYFQHILEKKSHYSGFNLLYGTIHKLVYTTNQSYKDQVITSGIHILSNATLNSPWPKAMKLEQGLREIQDLSKDELTDYLFHLLSLKEPFPDVHLPDTGVGLTLERQLSPIHILTEKYGTKSSTLILVDTNGKVTFIERTYESDKKDIEYSFLISPEKR</sequence>
<proteinExistence type="predicted"/>
<dbReference type="RefSeq" id="WP_110608208.1">
    <property type="nucleotide sequence ID" value="NZ_PDOD01000001.1"/>
</dbReference>
<evidence type="ECO:0000313" key="2">
    <source>
        <dbReference type="Proteomes" id="UP000248214"/>
    </source>
</evidence>
<keyword evidence="2" id="KW-1185">Reference proteome</keyword>
<dbReference type="Pfam" id="PF05742">
    <property type="entry name" value="TANGO2"/>
    <property type="match status" value="1"/>
</dbReference>
<organism evidence="1 2">
    <name type="scientific">Salipaludibacillus keqinensis</name>
    <dbReference type="NCBI Taxonomy" id="2045207"/>
    <lineage>
        <taxon>Bacteria</taxon>
        <taxon>Bacillati</taxon>
        <taxon>Bacillota</taxon>
        <taxon>Bacilli</taxon>
        <taxon>Bacillales</taxon>
        <taxon>Bacillaceae</taxon>
    </lineage>
</organism>
<evidence type="ECO:0000313" key="1">
    <source>
        <dbReference type="EMBL" id="PYZ94575.1"/>
    </source>
</evidence>
<reference evidence="1 2" key="1">
    <citation type="submission" date="2017-10" db="EMBL/GenBank/DDBJ databases">
        <title>Bacillus sp. nov., a halophilic bacterium isolated from a Keqin Lake.</title>
        <authorList>
            <person name="Wang H."/>
        </authorList>
    </citation>
    <scope>NUCLEOTIDE SEQUENCE [LARGE SCALE GENOMIC DNA]</scope>
    <source>
        <strain evidence="1 2">KQ-12</strain>
    </source>
</reference>
<comment type="caution">
    <text evidence="1">The sequence shown here is derived from an EMBL/GenBank/DDBJ whole genome shotgun (WGS) entry which is preliminary data.</text>
</comment>
<gene>
    <name evidence="1" type="ORF">CR194_03305</name>
</gene>
<dbReference type="OrthoDB" id="4380123at2"/>
<dbReference type="PANTHER" id="PTHR17985:SF8">
    <property type="entry name" value="TRANSPORT AND GOLGI ORGANIZATION PROTEIN 2 HOMOLOG"/>
    <property type="match status" value="1"/>
</dbReference>
<dbReference type="EMBL" id="PDOD01000001">
    <property type="protein sequence ID" value="PYZ94575.1"/>
    <property type="molecule type" value="Genomic_DNA"/>
</dbReference>
<name>A0A323TYF1_9BACI</name>
<dbReference type="Proteomes" id="UP000248214">
    <property type="component" value="Unassembled WGS sequence"/>
</dbReference>